<accession>A0A0K0DBS2</accession>
<reference evidence="2" key="2">
    <citation type="submission" date="2017-02" db="UniProtKB">
        <authorList>
            <consortium name="WormBaseParasite"/>
        </authorList>
    </citation>
    <scope>IDENTIFICATION</scope>
</reference>
<sequence>MKPIWNSLRMIPERLLFLGPDLAAAHFLVHRGASVKFVGDDTWYKKDKNNRYNLPGTKIPDLYLEAIDASGTELMFEGFENLQSLNHLRMLRLADCPYIDDWALSRIGGMMNRLEMLDLSGCHRVSAKGK</sequence>
<reference evidence="1" key="1">
    <citation type="submission" date="2012-09" db="EMBL/GenBank/DDBJ databases">
        <authorList>
            <person name="Martin A.A."/>
        </authorList>
    </citation>
    <scope>NUCLEOTIDE SEQUENCE</scope>
</reference>
<dbReference type="InterPro" id="IPR032675">
    <property type="entry name" value="LRR_dom_sf"/>
</dbReference>
<proteinExistence type="predicted"/>
<dbReference type="Gene3D" id="3.80.10.10">
    <property type="entry name" value="Ribonuclease Inhibitor"/>
    <property type="match status" value="1"/>
</dbReference>
<dbReference type="STRING" id="6313.A0A0K0DBS2"/>
<keyword evidence="1" id="KW-1185">Reference proteome</keyword>
<dbReference type="Proteomes" id="UP000035642">
    <property type="component" value="Unassembled WGS sequence"/>
</dbReference>
<evidence type="ECO:0000313" key="2">
    <source>
        <dbReference type="WBParaSite" id="ACAC_0000790901-mRNA-1"/>
    </source>
</evidence>
<evidence type="ECO:0000313" key="1">
    <source>
        <dbReference type="Proteomes" id="UP000035642"/>
    </source>
</evidence>
<dbReference type="SUPFAM" id="SSF52047">
    <property type="entry name" value="RNI-like"/>
    <property type="match status" value="1"/>
</dbReference>
<dbReference type="AlphaFoldDB" id="A0A0K0DBS2"/>
<dbReference type="WBParaSite" id="ACAC_0000790901-mRNA-1">
    <property type="protein sequence ID" value="ACAC_0000790901-mRNA-1"/>
    <property type="gene ID" value="ACAC_0000790901"/>
</dbReference>
<organism evidence="1 2">
    <name type="scientific">Angiostrongylus cantonensis</name>
    <name type="common">Rat lungworm</name>
    <dbReference type="NCBI Taxonomy" id="6313"/>
    <lineage>
        <taxon>Eukaryota</taxon>
        <taxon>Metazoa</taxon>
        <taxon>Ecdysozoa</taxon>
        <taxon>Nematoda</taxon>
        <taxon>Chromadorea</taxon>
        <taxon>Rhabditida</taxon>
        <taxon>Rhabditina</taxon>
        <taxon>Rhabditomorpha</taxon>
        <taxon>Strongyloidea</taxon>
        <taxon>Metastrongylidae</taxon>
        <taxon>Angiostrongylus</taxon>
    </lineage>
</organism>
<protein>
    <submittedName>
        <fullName evidence="2">ATP synthase subunit s, mitochondrial</fullName>
    </submittedName>
</protein>
<name>A0A0K0DBS2_ANGCA</name>